<evidence type="ECO:0000256" key="3">
    <source>
        <dbReference type="ARBA" id="ARBA00022679"/>
    </source>
</evidence>
<feature type="binding site" evidence="9">
    <location>
        <position position="240"/>
    </location>
    <ligand>
        <name>Mg(2+)</name>
        <dbReference type="ChEBI" id="CHEBI:18420"/>
    </ligand>
</feature>
<evidence type="ECO:0000256" key="8">
    <source>
        <dbReference type="NCBIfam" id="TIGR00445"/>
    </source>
</evidence>
<comment type="subcellular location">
    <subcellularLocation>
        <location evidence="7">Cell membrane</location>
        <topology evidence="7">Multi-pass membrane protein</topology>
    </subcellularLocation>
    <subcellularLocation>
        <location evidence="1">Membrane</location>
        <topology evidence="1">Multi-pass membrane protein</topology>
    </subcellularLocation>
</comment>
<keyword evidence="3 7" id="KW-0808">Transferase</keyword>
<gene>
    <name evidence="7 10" type="primary">mraY</name>
    <name evidence="10" type="ORF">H9736_00815</name>
</gene>
<keyword evidence="7 9" id="KW-0479">Metal-binding</keyword>
<evidence type="ECO:0000256" key="4">
    <source>
        <dbReference type="ARBA" id="ARBA00022692"/>
    </source>
</evidence>
<evidence type="ECO:0000256" key="1">
    <source>
        <dbReference type="ARBA" id="ARBA00004141"/>
    </source>
</evidence>
<feature type="transmembrane region" description="Helical" evidence="7">
    <location>
        <begin position="163"/>
        <end position="181"/>
    </location>
</feature>
<dbReference type="GO" id="GO:0008963">
    <property type="term" value="F:phospho-N-acetylmuramoyl-pentapeptide-transferase activity"/>
    <property type="evidence" value="ECO:0007669"/>
    <property type="project" value="UniProtKB-UniRule"/>
</dbReference>
<keyword evidence="7" id="KW-1003">Cell membrane</keyword>
<keyword evidence="5 7" id="KW-1133">Transmembrane helix</keyword>
<dbReference type="GO" id="GO:0008360">
    <property type="term" value="P:regulation of cell shape"/>
    <property type="evidence" value="ECO:0007669"/>
    <property type="project" value="UniProtKB-KW"/>
</dbReference>
<keyword evidence="7" id="KW-0133">Cell shape</keyword>
<feature type="transmembrane region" description="Helical" evidence="7">
    <location>
        <begin position="126"/>
        <end position="143"/>
    </location>
</feature>
<comment type="function">
    <text evidence="7">Catalyzes the initial step of the lipid cycle reactions in the biosynthesis of the cell wall peptidoglycan: transfers peptidoglycan precursor phospho-MurNAc-pentapeptide from UDP-MurNAc-pentapeptide onto the lipid carrier undecaprenyl phosphate, yielding undecaprenyl-pyrophosphoryl-MurNAc-pentapeptide, known as lipid I.</text>
</comment>
<dbReference type="Pfam" id="PF00953">
    <property type="entry name" value="Glycos_transf_4"/>
    <property type="match status" value="1"/>
</dbReference>
<dbReference type="CDD" id="cd06852">
    <property type="entry name" value="GT_MraY"/>
    <property type="match status" value="1"/>
</dbReference>
<keyword evidence="7" id="KW-0131">Cell cycle</keyword>
<feature type="binding site" evidence="9">
    <location>
        <position position="180"/>
    </location>
    <ligand>
        <name>Mg(2+)</name>
        <dbReference type="ChEBI" id="CHEBI:18420"/>
    </ligand>
</feature>
<dbReference type="EC" id="2.7.8.13" evidence="7 8"/>
<sequence>MNTTVLLLTILVAFVVTAAMGFPLIPWLRRLKFGQTILDIGPAWHKNKQGTPTMGGIMFVAGVTLAVAAGGCLWWSADPGALGGMGGLRLFAGVAMSLAFCAIGFLDDYIKVVKRRNLGLTARQKYLMQLVIGVFYLTMLYLAGDTSTVVVIPFLGQLDLGILYYPLAIIVITGFVNAVNLTDGIDGLAASVTFVYAAVMLVVAAILRFAPASLLSAALAGGCLGFLVWNFHPAKVFMGDTGSLFLGGMVVALAFEVGLPLLLICTGVVYWCEAFSVMLQVAYFKATHGKRIFRMSPIHHHFEMGGWSEEKIVCVFSLVGLIGGALGVLSVLLL</sequence>
<feature type="transmembrane region" description="Helical" evidence="7">
    <location>
        <begin position="88"/>
        <end position="106"/>
    </location>
</feature>
<evidence type="ECO:0000256" key="7">
    <source>
        <dbReference type="HAMAP-Rule" id="MF_00038"/>
    </source>
</evidence>
<evidence type="ECO:0000256" key="6">
    <source>
        <dbReference type="ARBA" id="ARBA00023136"/>
    </source>
</evidence>
<proteinExistence type="inferred from homology"/>
<dbReference type="GO" id="GO:0071555">
    <property type="term" value="P:cell wall organization"/>
    <property type="evidence" value="ECO:0007669"/>
    <property type="project" value="UniProtKB-KW"/>
</dbReference>
<dbReference type="GO" id="GO:0046872">
    <property type="term" value="F:metal ion binding"/>
    <property type="evidence" value="ECO:0007669"/>
    <property type="project" value="UniProtKB-KW"/>
</dbReference>
<dbReference type="InterPro" id="IPR000715">
    <property type="entry name" value="Glycosyl_transferase_4"/>
</dbReference>
<comment type="similarity">
    <text evidence="2 7">Belongs to the glycosyltransferase 4 family. MraY subfamily.</text>
</comment>
<feature type="transmembrane region" description="Helical" evidence="7">
    <location>
        <begin position="213"/>
        <end position="231"/>
    </location>
</feature>
<dbReference type="GO" id="GO:0005886">
    <property type="term" value="C:plasma membrane"/>
    <property type="evidence" value="ECO:0007669"/>
    <property type="project" value="UniProtKB-SubCell"/>
</dbReference>
<protein>
    <recommendedName>
        <fullName evidence="7 8">Phospho-N-acetylmuramoyl-pentapeptide-transferase</fullName>
        <ecNumber evidence="7 8">2.7.8.13</ecNumber>
    </recommendedName>
    <alternativeName>
        <fullName evidence="7">UDP-MurNAc-pentapeptide phosphotransferase</fullName>
    </alternativeName>
</protein>
<keyword evidence="6 7" id="KW-0472">Membrane</keyword>
<evidence type="ECO:0000313" key="11">
    <source>
        <dbReference type="Proteomes" id="UP000886800"/>
    </source>
</evidence>
<feature type="transmembrane region" description="Helical" evidence="7">
    <location>
        <begin position="188"/>
        <end position="207"/>
    </location>
</feature>
<accession>A0A9D2B6J0</accession>
<feature type="transmembrane region" description="Helical" evidence="7">
    <location>
        <begin position="312"/>
        <end position="333"/>
    </location>
</feature>
<dbReference type="InterPro" id="IPR003524">
    <property type="entry name" value="PNAcMuramoyl-5peptid_Trfase"/>
</dbReference>
<dbReference type="Proteomes" id="UP000886800">
    <property type="component" value="Unassembled WGS sequence"/>
</dbReference>
<dbReference type="GO" id="GO:0051301">
    <property type="term" value="P:cell division"/>
    <property type="evidence" value="ECO:0007669"/>
    <property type="project" value="UniProtKB-KW"/>
</dbReference>
<comment type="pathway">
    <text evidence="7">Cell wall biogenesis; peptidoglycan biosynthesis.</text>
</comment>
<dbReference type="NCBIfam" id="TIGR00445">
    <property type="entry name" value="mraY"/>
    <property type="match status" value="1"/>
</dbReference>
<reference evidence="10" key="2">
    <citation type="submission" date="2021-04" db="EMBL/GenBank/DDBJ databases">
        <authorList>
            <person name="Gilroy R."/>
        </authorList>
    </citation>
    <scope>NUCLEOTIDE SEQUENCE</scope>
    <source>
        <strain evidence="10">CHK188-5543</strain>
    </source>
</reference>
<feature type="transmembrane region" description="Helical" evidence="7">
    <location>
        <begin position="56"/>
        <end position="76"/>
    </location>
</feature>
<evidence type="ECO:0000256" key="9">
    <source>
        <dbReference type="PIRSR" id="PIRSR600715-1"/>
    </source>
</evidence>
<dbReference type="PROSITE" id="PS01347">
    <property type="entry name" value="MRAY_1"/>
    <property type="match status" value="1"/>
</dbReference>
<dbReference type="PANTHER" id="PTHR22926">
    <property type="entry name" value="PHOSPHO-N-ACETYLMURAMOYL-PENTAPEPTIDE-TRANSFERASE"/>
    <property type="match status" value="1"/>
</dbReference>
<keyword evidence="4 7" id="KW-0812">Transmembrane</keyword>
<organism evidence="10 11">
    <name type="scientific">Candidatus Anaerotruncus excrementipullorum</name>
    <dbReference type="NCBI Taxonomy" id="2838465"/>
    <lineage>
        <taxon>Bacteria</taxon>
        <taxon>Bacillati</taxon>
        <taxon>Bacillota</taxon>
        <taxon>Clostridia</taxon>
        <taxon>Eubacteriales</taxon>
        <taxon>Oscillospiraceae</taxon>
        <taxon>Anaerotruncus</taxon>
    </lineage>
</organism>
<evidence type="ECO:0000256" key="5">
    <source>
        <dbReference type="ARBA" id="ARBA00022989"/>
    </source>
</evidence>
<feature type="transmembrane region" description="Helical" evidence="7">
    <location>
        <begin position="6"/>
        <end position="28"/>
    </location>
</feature>
<dbReference type="PANTHER" id="PTHR22926:SF5">
    <property type="entry name" value="PHOSPHO-N-ACETYLMURAMOYL-PENTAPEPTIDE-TRANSFERASE HOMOLOG"/>
    <property type="match status" value="1"/>
</dbReference>
<dbReference type="EMBL" id="DXES01000016">
    <property type="protein sequence ID" value="HIX64768.1"/>
    <property type="molecule type" value="Genomic_DNA"/>
</dbReference>
<reference evidence="10" key="1">
    <citation type="journal article" date="2021" name="PeerJ">
        <title>Extensive microbial diversity within the chicken gut microbiome revealed by metagenomics and culture.</title>
        <authorList>
            <person name="Gilroy R."/>
            <person name="Ravi A."/>
            <person name="Getino M."/>
            <person name="Pursley I."/>
            <person name="Horton D.L."/>
            <person name="Alikhan N.F."/>
            <person name="Baker D."/>
            <person name="Gharbi K."/>
            <person name="Hall N."/>
            <person name="Watson M."/>
            <person name="Adriaenssens E.M."/>
            <person name="Foster-Nyarko E."/>
            <person name="Jarju S."/>
            <person name="Secka A."/>
            <person name="Antonio M."/>
            <person name="Oren A."/>
            <person name="Chaudhuri R.R."/>
            <person name="La Ragione R."/>
            <person name="Hildebrand F."/>
            <person name="Pallen M.J."/>
        </authorList>
    </citation>
    <scope>NUCLEOTIDE SEQUENCE</scope>
    <source>
        <strain evidence="10">CHK188-5543</strain>
    </source>
</reference>
<dbReference type="Pfam" id="PF10555">
    <property type="entry name" value="MraY_sig1"/>
    <property type="match status" value="1"/>
</dbReference>
<comment type="catalytic activity">
    <reaction evidence="7">
        <text>UDP-N-acetyl-alpha-D-muramoyl-L-alanyl-gamma-D-glutamyl-meso-2,6-diaminopimeloyl-D-alanyl-D-alanine + di-trans,octa-cis-undecaprenyl phosphate = di-trans,octa-cis-undecaprenyl diphospho-N-acetyl-alpha-D-muramoyl-L-alanyl-D-glutamyl-meso-2,6-diaminopimeloyl-D-alanyl-D-alanine + UMP</text>
        <dbReference type="Rhea" id="RHEA:28386"/>
        <dbReference type="ChEBI" id="CHEBI:57865"/>
        <dbReference type="ChEBI" id="CHEBI:60392"/>
        <dbReference type="ChEBI" id="CHEBI:61386"/>
        <dbReference type="ChEBI" id="CHEBI:61387"/>
        <dbReference type="EC" id="2.7.8.13"/>
    </reaction>
</comment>
<comment type="cofactor">
    <cofactor evidence="7 9">
        <name>Mg(2+)</name>
        <dbReference type="ChEBI" id="CHEBI:18420"/>
    </cofactor>
</comment>
<keyword evidence="7" id="KW-0961">Cell wall biogenesis/degradation</keyword>
<keyword evidence="7 9" id="KW-0460">Magnesium</keyword>
<keyword evidence="7" id="KW-0132">Cell division</keyword>
<evidence type="ECO:0000313" key="10">
    <source>
        <dbReference type="EMBL" id="HIX64768.1"/>
    </source>
</evidence>
<comment type="caution">
    <text evidence="10">The sequence shown here is derived from an EMBL/GenBank/DDBJ whole genome shotgun (WGS) entry which is preliminary data.</text>
</comment>
<feature type="transmembrane region" description="Helical" evidence="7">
    <location>
        <begin position="243"/>
        <end position="262"/>
    </location>
</feature>
<dbReference type="HAMAP" id="MF_00038">
    <property type="entry name" value="MraY"/>
    <property type="match status" value="1"/>
</dbReference>
<keyword evidence="7" id="KW-0573">Peptidoglycan synthesis</keyword>
<dbReference type="PROSITE" id="PS01348">
    <property type="entry name" value="MRAY_2"/>
    <property type="match status" value="1"/>
</dbReference>
<dbReference type="InterPro" id="IPR018480">
    <property type="entry name" value="PNAcMuramoyl-5peptid_Trfase_CS"/>
</dbReference>
<evidence type="ECO:0000256" key="2">
    <source>
        <dbReference type="ARBA" id="ARBA00005583"/>
    </source>
</evidence>
<name>A0A9D2B6J0_9FIRM</name>
<dbReference type="AlphaFoldDB" id="A0A9D2B6J0"/>
<dbReference type="GO" id="GO:0009252">
    <property type="term" value="P:peptidoglycan biosynthetic process"/>
    <property type="evidence" value="ECO:0007669"/>
    <property type="project" value="UniProtKB-UniRule"/>
</dbReference>